<evidence type="ECO:0000313" key="2">
    <source>
        <dbReference type="EMBL" id="KAH9315816.1"/>
    </source>
</evidence>
<organism evidence="2 3">
    <name type="scientific">Taxus chinensis</name>
    <name type="common">Chinese yew</name>
    <name type="synonym">Taxus wallichiana var. chinensis</name>
    <dbReference type="NCBI Taxonomy" id="29808"/>
    <lineage>
        <taxon>Eukaryota</taxon>
        <taxon>Viridiplantae</taxon>
        <taxon>Streptophyta</taxon>
        <taxon>Embryophyta</taxon>
        <taxon>Tracheophyta</taxon>
        <taxon>Spermatophyta</taxon>
        <taxon>Pinopsida</taxon>
        <taxon>Pinidae</taxon>
        <taxon>Conifers II</taxon>
        <taxon>Cupressales</taxon>
        <taxon>Taxaceae</taxon>
        <taxon>Taxus</taxon>
    </lineage>
</organism>
<dbReference type="Proteomes" id="UP000824469">
    <property type="component" value="Unassembled WGS sequence"/>
</dbReference>
<comment type="caution">
    <text evidence="2">The sequence shown here is derived from an EMBL/GenBank/DDBJ whole genome shotgun (WGS) entry which is preliminary data.</text>
</comment>
<dbReference type="EMBL" id="JAHRHJ020000005">
    <property type="protein sequence ID" value="KAH9315816.1"/>
    <property type="molecule type" value="Genomic_DNA"/>
</dbReference>
<feature type="non-terminal residue" evidence="2">
    <location>
        <position position="74"/>
    </location>
</feature>
<accession>A0AA38L923</accession>
<name>A0AA38L923_TAXCH</name>
<protein>
    <submittedName>
        <fullName evidence="2">Uncharacterized protein</fullName>
    </submittedName>
</protein>
<evidence type="ECO:0000313" key="3">
    <source>
        <dbReference type="Proteomes" id="UP000824469"/>
    </source>
</evidence>
<feature type="non-terminal residue" evidence="2">
    <location>
        <position position="1"/>
    </location>
</feature>
<feature type="compositionally biased region" description="Basic and acidic residues" evidence="1">
    <location>
        <begin position="1"/>
        <end position="12"/>
    </location>
</feature>
<dbReference type="AlphaFoldDB" id="A0AA38L923"/>
<keyword evidence="3" id="KW-1185">Reference proteome</keyword>
<gene>
    <name evidence="2" type="ORF">KI387_024443</name>
</gene>
<evidence type="ECO:0000256" key="1">
    <source>
        <dbReference type="SAM" id="MobiDB-lite"/>
    </source>
</evidence>
<reference evidence="2 3" key="1">
    <citation type="journal article" date="2021" name="Nat. Plants">
        <title>The Taxus genome provides insights into paclitaxel biosynthesis.</title>
        <authorList>
            <person name="Xiong X."/>
            <person name="Gou J."/>
            <person name="Liao Q."/>
            <person name="Li Y."/>
            <person name="Zhou Q."/>
            <person name="Bi G."/>
            <person name="Li C."/>
            <person name="Du R."/>
            <person name="Wang X."/>
            <person name="Sun T."/>
            <person name="Guo L."/>
            <person name="Liang H."/>
            <person name="Lu P."/>
            <person name="Wu Y."/>
            <person name="Zhang Z."/>
            <person name="Ro D.K."/>
            <person name="Shang Y."/>
            <person name="Huang S."/>
            <person name="Yan J."/>
        </authorList>
    </citation>
    <scope>NUCLEOTIDE SEQUENCE [LARGE SCALE GENOMIC DNA]</scope>
    <source>
        <strain evidence="2">Ta-2019</strain>
    </source>
</reference>
<feature type="region of interest" description="Disordered" evidence="1">
    <location>
        <begin position="1"/>
        <end position="23"/>
    </location>
</feature>
<proteinExistence type="predicted"/>
<sequence length="74" mass="8542">PDLIDESMKEEEQSAPSPVKEEHMEVTKIDLEALNHELVAQEITDLSPIQPLQKSDFLEEFELTSFMFEDEASY</sequence>